<dbReference type="SUPFAM" id="SSF53383">
    <property type="entry name" value="PLP-dependent transferases"/>
    <property type="match status" value="1"/>
</dbReference>
<dbReference type="EMBL" id="FNJL01000003">
    <property type="protein sequence ID" value="SDO77887.1"/>
    <property type="molecule type" value="Genomic_DNA"/>
</dbReference>
<dbReference type="Proteomes" id="UP000199317">
    <property type="component" value="Unassembled WGS sequence"/>
</dbReference>
<accession>A0A1H0MBY9</accession>
<dbReference type="PANTHER" id="PTHR43092:SF2">
    <property type="entry name" value="HERCYNYLCYSTEINE SULFOXIDE LYASE"/>
    <property type="match status" value="1"/>
</dbReference>
<sequence>MVDSKPLPRKDLPVREDGHRERFLLDPDVVCLNHGMLGACPREVLERQSELRERMERLPSAFILREFQGLLDAARQALAQFVSADPADLVLLPNVTTALSAVLLSIPLAPGDEILTTDHAYLSCMNLLDFVARKTGARIVVASVEVPVSGPDAVVDAVVGRATPLTRLAVLDHVTSPTGIVFPIEALVERLAVRGIDTLVDGAHTPGMLPLDVQAIGAAYYAGNCHKWLCSPRGAGFLHVRRDRQADLHPPVISRGYGMADASRPRLHWEFDWLGTNDPTALLCIPDAIRFLDGLMRGGMPALMDRNRRLALKGASHLAMAGLPIKRLAPDAMLGSMVAYQLPDALEAAGSDAAASLQRQLCDLHGVDVAVTAWPADRGRVLRASAQIYNTTDDFNQLVAALRSTMASPSPIAEATGTANTGSKKP</sequence>
<dbReference type="InterPro" id="IPR015424">
    <property type="entry name" value="PyrdxlP-dep_Trfase"/>
</dbReference>
<dbReference type="OrthoDB" id="9764293at2"/>
<dbReference type="InterPro" id="IPR015421">
    <property type="entry name" value="PyrdxlP-dep_Trfase_major"/>
</dbReference>
<dbReference type="Gene3D" id="3.40.640.10">
    <property type="entry name" value="Type I PLP-dependent aspartate aminotransferase-like (Major domain)"/>
    <property type="match status" value="1"/>
</dbReference>
<dbReference type="PANTHER" id="PTHR43092">
    <property type="entry name" value="L-CYSTEINE DESULFHYDRASE"/>
    <property type="match status" value="1"/>
</dbReference>
<keyword evidence="1" id="KW-0663">Pyridoxal phosphate</keyword>
<evidence type="ECO:0000256" key="1">
    <source>
        <dbReference type="ARBA" id="ARBA00022898"/>
    </source>
</evidence>
<dbReference type="Gene3D" id="3.90.1150.10">
    <property type="entry name" value="Aspartate Aminotransferase, domain 1"/>
    <property type="match status" value="1"/>
</dbReference>
<reference evidence="4" key="1">
    <citation type="submission" date="2016-10" db="EMBL/GenBank/DDBJ databases">
        <authorList>
            <person name="Varghese N."/>
            <person name="Submissions S."/>
        </authorList>
    </citation>
    <scope>NUCLEOTIDE SEQUENCE [LARGE SCALE GENOMIC DNA]</scope>
    <source>
        <strain evidence="4">DSM 17101</strain>
    </source>
</reference>
<evidence type="ECO:0000259" key="2">
    <source>
        <dbReference type="Pfam" id="PF00266"/>
    </source>
</evidence>
<feature type="domain" description="Aminotransferase class V" evidence="2">
    <location>
        <begin position="66"/>
        <end position="397"/>
    </location>
</feature>
<protein>
    <submittedName>
        <fullName evidence="3">Isopenicillin-N epimerase</fullName>
    </submittedName>
</protein>
<evidence type="ECO:0000313" key="4">
    <source>
        <dbReference type="Proteomes" id="UP000199317"/>
    </source>
</evidence>
<dbReference type="InterPro" id="IPR000192">
    <property type="entry name" value="Aminotrans_V_dom"/>
</dbReference>
<dbReference type="RefSeq" id="WP_092832432.1">
    <property type="nucleotide sequence ID" value="NZ_FNJL01000003.1"/>
</dbReference>
<gene>
    <name evidence="3" type="ORF">SAMN04489708_103202</name>
</gene>
<organism evidence="3 4">
    <name type="scientific">Paracidovorax cattleyae</name>
    <dbReference type="NCBI Taxonomy" id="80868"/>
    <lineage>
        <taxon>Bacteria</taxon>
        <taxon>Pseudomonadati</taxon>
        <taxon>Pseudomonadota</taxon>
        <taxon>Betaproteobacteria</taxon>
        <taxon>Burkholderiales</taxon>
        <taxon>Comamonadaceae</taxon>
        <taxon>Paracidovorax</taxon>
    </lineage>
</organism>
<dbReference type="InterPro" id="IPR015422">
    <property type="entry name" value="PyrdxlP-dep_Trfase_small"/>
</dbReference>
<proteinExistence type="predicted"/>
<keyword evidence="4" id="KW-1185">Reference proteome</keyword>
<evidence type="ECO:0000313" key="3">
    <source>
        <dbReference type="EMBL" id="SDO77887.1"/>
    </source>
</evidence>
<dbReference type="Pfam" id="PF00266">
    <property type="entry name" value="Aminotran_5"/>
    <property type="match status" value="1"/>
</dbReference>
<dbReference type="AlphaFoldDB" id="A0A1H0MBY9"/>
<name>A0A1H0MBY9_9BURK</name>